<evidence type="ECO:0000256" key="1">
    <source>
        <dbReference type="SAM" id="SignalP"/>
    </source>
</evidence>
<reference evidence="2 3" key="1">
    <citation type="journal article" date="2018" name="Sci. Data">
        <title>The draft genome sequence of cork oak.</title>
        <authorList>
            <person name="Ramos A.M."/>
            <person name="Usie A."/>
            <person name="Barbosa P."/>
            <person name="Barros P.M."/>
            <person name="Capote T."/>
            <person name="Chaves I."/>
            <person name="Simoes F."/>
            <person name="Abreu I."/>
            <person name="Carrasquinho I."/>
            <person name="Faro C."/>
            <person name="Guimaraes J.B."/>
            <person name="Mendonca D."/>
            <person name="Nobrega F."/>
            <person name="Rodrigues L."/>
            <person name="Saibo N.J.M."/>
            <person name="Varela M.C."/>
            <person name="Egas C."/>
            <person name="Matos J."/>
            <person name="Miguel C.M."/>
            <person name="Oliveira M.M."/>
            <person name="Ricardo C.P."/>
            <person name="Goncalves S."/>
        </authorList>
    </citation>
    <scope>NUCLEOTIDE SEQUENCE [LARGE SCALE GENOMIC DNA]</scope>
    <source>
        <strain evidence="3">cv. HL8</strain>
    </source>
</reference>
<keyword evidence="1" id="KW-0732">Signal</keyword>
<protein>
    <submittedName>
        <fullName evidence="2">Uncharacterized protein</fullName>
    </submittedName>
</protein>
<accession>A0AAW0LS22</accession>
<dbReference type="EMBL" id="PKMF04000060">
    <property type="protein sequence ID" value="KAK7853957.1"/>
    <property type="molecule type" value="Genomic_DNA"/>
</dbReference>
<dbReference type="Pfam" id="PF06101">
    <property type="entry name" value="Vps62"/>
    <property type="match status" value="1"/>
</dbReference>
<dbReference type="Proteomes" id="UP000237347">
    <property type="component" value="Unassembled WGS sequence"/>
</dbReference>
<gene>
    <name evidence="2" type="ORF">CFP56_034172</name>
</gene>
<feature type="chain" id="PRO_5043384877" evidence="1">
    <location>
        <begin position="26"/>
        <end position="123"/>
    </location>
</feature>
<organism evidence="2 3">
    <name type="scientific">Quercus suber</name>
    <name type="common">Cork oak</name>
    <dbReference type="NCBI Taxonomy" id="58331"/>
    <lineage>
        <taxon>Eukaryota</taxon>
        <taxon>Viridiplantae</taxon>
        <taxon>Streptophyta</taxon>
        <taxon>Embryophyta</taxon>
        <taxon>Tracheophyta</taxon>
        <taxon>Spermatophyta</taxon>
        <taxon>Magnoliopsida</taxon>
        <taxon>eudicotyledons</taxon>
        <taxon>Gunneridae</taxon>
        <taxon>Pentapetalae</taxon>
        <taxon>rosids</taxon>
        <taxon>fabids</taxon>
        <taxon>Fagales</taxon>
        <taxon>Fagaceae</taxon>
        <taxon>Quercus</taxon>
    </lineage>
</organism>
<comment type="caution">
    <text evidence="2">The sequence shown here is derived from an EMBL/GenBank/DDBJ whole genome shotgun (WGS) entry which is preliminary data.</text>
</comment>
<feature type="signal peptide" evidence="1">
    <location>
        <begin position="1"/>
        <end position="25"/>
    </location>
</feature>
<sequence length="123" mass="14368">MIVKRLICTWILDFFIHYCQPSIWAQQLLSHLGSTIVENGSTSCYYIEDEFDKIIKRLPKFLRGPFKKVFYKLPIKILEEEGPTSIKTKSTQGYKVLSYYSQPNNKPFTGRFVLAFIGTYVEI</sequence>
<dbReference type="InterPro" id="IPR009291">
    <property type="entry name" value="Vps62"/>
</dbReference>
<name>A0AAW0LS22_QUESU</name>
<proteinExistence type="predicted"/>
<evidence type="ECO:0000313" key="2">
    <source>
        <dbReference type="EMBL" id="KAK7853957.1"/>
    </source>
</evidence>
<keyword evidence="3" id="KW-1185">Reference proteome</keyword>
<dbReference type="AlphaFoldDB" id="A0AAW0LS22"/>
<evidence type="ECO:0000313" key="3">
    <source>
        <dbReference type="Proteomes" id="UP000237347"/>
    </source>
</evidence>